<evidence type="ECO:0000256" key="4">
    <source>
        <dbReference type="ARBA" id="ARBA00016714"/>
    </source>
</evidence>
<dbReference type="EMBL" id="GEEE01000864">
    <property type="protein sequence ID" value="JAP62361.1"/>
    <property type="molecule type" value="Transcribed_RNA"/>
</dbReference>
<name>A0A0V0J9V5_SCHSO</name>
<evidence type="ECO:0000256" key="2">
    <source>
        <dbReference type="ARBA" id="ARBA00005254"/>
    </source>
</evidence>
<gene>
    <name evidence="9" type="primary">HIBCH</name>
    <name evidence="10" type="ORF">TR143584</name>
</gene>
<comment type="similarity">
    <text evidence="2">Belongs to the enoyl-CoA hydratase/isomerase family.</text>
</comment>
<dbReference type="InterPro" id="IPR032259">
    <property type="entry name" value="HIBYL-CoA-H"/>
</dbReference>
<dbReference type="AlphaFoldDB" id="A0A0V0J9V5"/>
<evidence type="ECO:0000256" key="5">
    <source>
        <dbReference type="ARBA" id="ARBA00022801"/>
    </source>
</evidence>
<proteinExistence type="inferred from homology"/>
<dbReference type="Gene3D" id="3.90.226.10">
    <property type="entry name" value="2-enoyl-CoA Hydratase, Chain A, domain 1"/>
    <property type="match status" value="1"/>
</dbReference>
<keyword evidence="5 9" id="KW-0378">Hydrolase</keyword>
<dbReference type="InterPro" id="IPR029045">
    <property type="entry name" value="ClpP/crotonase-like_dom_sf"/>
</dbReference>
<dbReference type="Pfam" id="PF16113">
    <property type="entry name" value="ECH_2"/>
    <property type="match status" value="1"/>
</dbReference>
<dbReference type="EMBL" id="GEEE01000402">
    <property type="protein sequence ID" value="JAP62823.1"/>
    <property type="molecule type" value="Transcribed_RNA"/>
</dbReference>
<evidence type="ECO:0000313" key="10">
    <source>
        <dbReference type="EMBL" id="JAP62361.1"/>
    </source>
</evidence>
<evidence type="ECO:0000256" key="1">
    <source>
        <dbReference type="ARBA" id="ARBA00001709"/>
    </source>
</evidence>
<dbReference type="InterPro" id="IPR045004">
    <property type="entry name" value="ECH_dom"/>
</dbReference>
<reference evidence="10" key="1">
    <citation type="submission" date="2016-01" db="EMBL/GenBank/DDBJ databases">
        <title>Reference transcriptome for the parasite Schistocephalus solidus: insights into the molecular evolution of parasitism.</title>
        <authorList>
            <person name="Hebert F.O."/>
            <person name="Grambauer S."/>
            <person name="Barber I."/>
            <person name="Landry C.R."/>
            <person name="Aubin-Horth N."/>
        </authorList>
    </citation>
    <scope>NUCLEOTIDE SEQUENCE</scope>
</reference>
<evidence type="ECO:0000256" key="6">
    <source>
        <dbReference type="ARBA" id="ARBA00024871"/>
    </source>
</evidence>
<dbReference type="EMBL" id="GEEE01006891">
    <property type="protein sequence ID" value="JAP56334.1"/>
    <property type="molecule type" value="Transcribed_RNA"/>
</dbReference>
<sequence>MPFPRHLLAFSPARAFSTAKEVVTSQLNSCGIITFNRPSVLNAFTLPMINSIDRSLLRYNDDPKVTHVILEGAGGKAFCSGGDVVSVVKSIKTGGNLYKNFFRQEYHLECFTADFSKPSIALADGIVMGGGIGLSIHSRFRVATETTKFAMPEAGIGFFTDAGGGFFLPRLKPDGLGLYLALTGKILRGSDNIWSGFATHFIPHKKISEVRDVLTGLRFSPDDNVAAGILKVLDSYHDKSATAPSSLEPFMPLIGKLYGEGGVGVSGTMEQLIDMIKAALAAESKGTPIAQWLEEQLNKFEQSSPTSLKVILQQQQRGRKLSLVDVFKMEYRLSQRFSQGHDFPEGVRAALIDKDKSPKWKPSSLSEVTEDMLQSLFEPLSPIEEWSP</sequence>
<comment type="function">
    <text evidence="6">Hydrolyzes 3-hydroxyisobutyryl-CoA (HIBYL-CoA), a saline catabolite. Has high activity toward isobutyryl-CoA. Could be an isobutyryl-CoA dehydrogenase that functions in valine catabolism. Also hydrolyzes 3-hydroxypropanoyl-CoA.</text>
</comment>
<evidence type="ECO:0000313" key="9">
    <source>
        <dbReference type="EMBL" id="JAP52382.1"/>
    </source>
</evidence>
<dbReference type="UniPathway" id="UPA00362"/>
<dbReference type="GO" id="GO:0006574">
    <property type="term" value="P:L-valine catabolic process"/>
    <property type="evidence" value="ECO:0007669"/>
    <property type="project" value="UniProtKB-UniPathway"/>
</dbReference>
<evidence type="ECO:0000256" key="7">
    <source>
        <dbReference type="ARBA" id="ARBA00031181"/>
    </source>
</evidence>
<organism evidence="10">
    <name type="scientific">Schistocephalus solidus</name>
    <name type="common">Tapeworm</name>
    <dbReference type="NCBI Taxonomy" id="70667"/>
    <lineage>
        <taxon>Eukaryota</taxon>
        <taxon>Metazoa</taxon>
        <taxon>Spiralia</taxon>
        <taxon>Lophotrochozoa</taxon>
        <taxon>Platyhelminthes</taxon>
        <taxon>Cestoda</taxon>
        <taxon>Eucestoda</taxon>
        <taxon>Diphyllobothriidea</taxon>
        <taxon>Diphyllobothriidae</taxon>
        <taxon>Schistocephalus</taxon>
    </lineage>
</organism>
<accession>A0A0V0J9V5</accession>
<dbReference type="GO" id="GO:0003860">
    <property type="term" value="F:3-hydroxyisobutyryl-CoA hydrolase activity"/>
    <property type="evidence" value="ECO:0007669"/>
    <property type="project" value="UniProtKB-EC"/>
</dbReference>
<evidence type="ECO:0000259" key="8">
    <source>
        <dbReference type="Pfam" id="PF16113"/>
    </source>
</evidence>
<evidence type="ECO:0000256" key="3">
    <source>
        <dbReference type="ARBA" id="ARBA00011915"/>
    </source>
</evidence>
<dbReference type="CDD" id="cd06558">
    <property type="entry name" value="crotonase-like"/>
    <property type="match status" value="1"/>
</dbReference>
<dbReference type="EC" id="3.1.2.4" evidence="3"/>
<feature type="domain" description="Enoyl-CoA hydratase/isomerase" evidence="8">
    <location>
        <begin position="30"/>
        <end position="377"/>
    </location>
</feature>
<dbReference type="PANTHER" id="PTHR43176">
    <property type="entry name" value="3-HYDROXYISOBUTYRYL-COA HYDROLASE-RELATED"/>
    <property type="match status" value="1"/>
</dbReference>
<dbReference type="PANTHER" id="PTHR43176:SF3">
    <property type="entry name" value="3-HYDROXYISOBUTYRYL-COA HYDROLASE, MITOCHONDRIAL"/>
    <property type="match status" value="1"/>
</dbReference>
<comment type="catalytic activity">
    <reaction evidence="1">
        <text>3-hydroxy-2-methylpropanoyl-CoA + H2O = 3-hydroxy-2-methylpropanoate + CoA + H(+)</text>
        <dbReference type="Rhea" id="RHEA:20888"/>
        <dbReference type="ChEBI" id="CHEBI:11805"/>
        <dbReference type="ChEBI" id="CHEBI:15377"/>
        <dbReference type="ChEBI" id="CHEBI:15378"/>
        <dbReference type="ChEBI" id="CHEBI:57287"/>
        <dbReference type="ChEBI" id="CHEBI:57340"/>
        <dbReference type="EC" id="3.1.2.4"/>
    </reaction>
</comment>
<dbReference type="SUPFAM" id="SSF52096">
    <property type="entry name" value="ClpP/crotonase"/>
    <property type="match status" value="1"/>
</dbReference>
<protein>
    <recommendedName>
        <fullName evidence="4">3-hydroxyisobutyryl-CoA hydrolase, mitochondrial</fullName>
        <ecNumber evidence="3">3.1.2.4</ecNumber>
    </recommendedName>
    <alternativeName>
        <fullName evidence="7">3-hydroxyisobutyryl-coenzyme A hydrolase</fullName>
    </alternativeName>
</protein>
<dbReference type="EMBL" id="GEEE01010843">
    <property type="protein sequence ID" value="JAP52382.1"/>
    <property type="molecule type" value="Transcribed_RNA"/>
</dbReference>
<dbReference type="NCBIfam" id="NF004127">
    <property type="entry name" value="PRK05617.1"/>
    <property type="match status" value="1"/>
</dbReference>